<name>A0A8J7SMH9_9PROT</name>
<feature type="transmembrane region" description="Helical" evidence="1">
    <location>
        <begin position="213"/>
        <end position="240"/>
    </location>
</feature>
<dbReference type="AlphaFoldDB" id="A0A8J7SMH9"/>
<protein>
    <submittedName>
        <fullName evidence="2">Uncharacterized protein</fullName>
    </submittedName>
</protein>
<feature type="transmembrane region" description="Helical" evidence="1">
    <location>
        <begin position="73"/>
        <end position="93"/>
    </location>
</feature>
<keyword evidence="1" id="KW-0812">Transmembrane</keyword>
<dbReference type="EMBL" id="JAGMWN010000004">
    <property type="protein sequence ID" value="MBP5857403.1"/>
    <property type="molecule type" value="Genomic_DNA"/>
</dbReference>
<dbReference type="Proteomes" id="UP000672602">
    <property type="component" value="Unassembled WGS sequence"/>
</dbReference>
<feature type="transmembrane region" description="Helical" evidence="1">
    <location>
        <begin position="168"/>
        <end position="192"/>
    </location>
</feature>
<evidence type="ECO:0000313" key="3">
    <source>
        <dbReference type="Proteomes" id="UP000672602"/>
    </source>
</evidence>
<feature type="transmembrane region" description="Helical" evidence="1">
    <location>
        <begin position="252"/>
        <end position="278"/>
    </location>
</feature>
<keyword evidence="1" id="KW-0472">Membrane</keyword>
<feature type="transmembrane region" description="Helical" evidence="1">
    <location>
        <begin position="119"/>
        <end position="148"/>
    </location>
</feature>
<sequence>MNTPPSFSAFHCMDGAFKYLVANFADFARLATPPVIGLAIVEALLQLVLPAPGVDDAGGPGGLPVENGGGAGLANLAFFGFSIILYVMFAVAWHRKYLIPDEGMTVARALSWGPEKTRFLLYFVLSFLLVMLVGVPIMTVVIFVTAAFGGGLAAGAPMGLSGLSGMQMIPFVIGFLLVFAIFARLSLVFPAIAVGRRDFGFKAAWALTKGRAVGMLGVMILPGLLAMIASIPVMLIGMALDSAGALQTMTGTALLALVGQALSYLAIAFGVSALSAAYEALEGARPDNARPQ</sequence>
<evidence type="ECO:0000256" key="1">
    <source>
        <dbReference type="SAM" id="Phobius"/>
    </source>
</evidence>
<evidence type="ECO:0000313" key="2">
    <source>
        <dbReference type="EMBL" id="MBP5857403.1"/>
    </source>
</evidence>
<keyword evidence="3" id="KW-1185">Reference proteome</keyword>
<keyword evidence="1" id="KW-1133">Transmembrane helix</keyword>
<proteinExistence type="predicted"/>
<reference evidence="2" key="1">
    <citation type="submission" date="2021-04" db="EMBL/GenBank/DDBJ databases">
        <authorList>
            <person name="Zhang D.-C."/>
        </authorList>
    </citation>
    <scope>NUCLEOTIDE SEQUENCE</scope>
    <source>
        <strain evidence="2">CGMCC 1.15697</strain>
    </source>
</reference>
<comment type="caution">
    <text evidence="2">The sequence shown here is derived from an EMBL/GenBank/DDBJ whole genome shotgun (WGS) entry which is preliminary data.</text>
</comment>
<dbReference type="RefSeq" id="WP_210681987.1">
    <property type="nucleotide sequence ID" value="NZ_JAGMWN010000004.1"/>
</dbReference>
<organism evidence="2 3">
    <name type="scientific">Marivibrio halodurans</name>
    <dbReference type="NCBI Taxonomy" id="2039722"/>
    <lineage>
        <taxon>Bacteria</taxon>
        <taxon>Pseudomonadati</taxon>
        <taxon>Pseudomonadota</taxon>
        <taxon>Alphaproteobacteria</taxon>
        <taxon>Rhodospirillales</taxon>
        <taxon>Rhodospirillaceae</taxon>
        <taxon>Marivibrio</taxon>
    </lineage>
</organism>
<accession>A0A8J7SMH9</accession>
<gene>
    <name evidence="2" type="ORF">KAJ83_10315</name>
</gene>